<dbReference type="GeneID" id="94847218"/>
<gene>
    <name evidence="3" type="ORF">TRFO_39227</name>
</gene>
<proteinExistence type="predicted"/>
<dbReference type="Gene3D" id="3.60.21.10">
    <property type="match status" value="1"/>
</dbReference>
<evidence type="ECO:0000313" key="3">
    <source>
        <dbReference type="EMBL" id="OHS94585.1"/>
    </source>
</evidence>
<organism evidence="3 4">
    <name type="scientific">Tritrichomonas foetus</name>
    <dbReference type="NCBI Taxonomy" id="1144522"/>
    <lineage>
        <taxon>Eukaryota</taxon>
        <taxon>Metamonada</taxon>
        <taxon>Parabasalia</taxon>
        <taxon>Tritrichomonadida</taxon>
        <taxon>Tritrichomonadidae</taxon>
        <taxon>Tritrichomonas</taxon>
    </lineage>
</organism>
<reference evidence="3" key="1">
    <citation type="submission" date="2016-10" db="EMBL/GenBank/DDBJ databases">
        <authorList>
            <person name="Benchimol M."/>
            <person name="Almeida L.G."/>
            <person name="Vasconcelos A.T."/>
            <person name="Perreira-Neves A."/>
            <person name="Rosa I.A."/>
            <person name="Tasca T."/>
            <person name="Bogo M.R."/>
            <person name="de Souza W."/>
        </authorList>
    </citation>
    <scope>NUCLEOTIDE SEQUENCE [LARGE SCALE GENOMIC DNA]</scope>
    <source>
        <strain evidence="3">K</strain>
    </source>
</reference>
<dbReference type="InterPro" id="IPR029052">
    <property type="entry name" value="Metallo-depent_PP-like"/>
</dbReference>
<feature type="transmembrane region" description="Helical" evidence="2">
    <location>
        <begin position="497"/>
        <end position="520"/>
    </location>
</feature>
<accession>A0A1J4J7F8</accession>
<keyword evidence="2" id="KW-0812">Transmembrane</keyword>
<comment type="caution">
    <text evidence="3">The sequence shown here is derived from an EMBL/GenBank/DDBJ whole genome shotgun (WGS) entry which is preliminary data.</text>
</comment>
<feature type="transmembrane region" description="Helical" evidence="2">
    <location>
        <begin position="456"/>
        <end position="477"/>
    </location>
</feature>
<dbReference type="PANTHER" id="PTHR14795:SF0">
    <property type="entry name" value="TRANSMEMBRANE PROTEIN 62"/>
    <property type="match status" value="1"/>
</dbReference>
<evidence type="ECO:0000256" key="1">
    <source>
        <dbReference type="SAM" id="MobiDB-lite"/>
    </source>
</evidence>
<dbReference type="VEuPathDB" id="TrichDB:TRFO_39227"/>
<feature type="region of interest" description="Disordered" evidence="1">
    <location>
        <begin position="395"/>
        <end position="420"/>
    </location>
</feature>
<dbReference type="RefSeq" id="XP_068347722.1">
    <property type="nucleotide sequence ID" value="XM_068512514.1"/>
</dbReference>
<dbReference type="AlphaFoldDB" id="A0A1J4J7F8"/>
<keyword evidence="4" id="KW-1185">Reference proteome</keyword>
<feature type="transmembrane region" description="Helical" evidence="2">
    <location>
        <begin position="349"/>
        <end position="369"/>
    </location>
</feature>
<dbReference type="Proteomes" id="UP000179807">
    <property type="component" value="Unassembled WGS sequence"/>
</dbReference>
<dbReference type="PANTHER" id="PTHR14795">
    <property type="entry name" value="HELICASE RELATED"/>
    <property type="match status" value="1"/>
</dbReference>
<keyword evidence="2" id="KW-0472">Membrane</keyword>
<feature type="transmembrane region" description="Helical" evidence="2">
    <location>
        <begin position="565"/>
        <end position="586"/>
    </location>
</feature>
<sequence length="599" mass="69411">MKLFTSFRRPLSPSTQFSQVTSPIMLMVHQFGLLHIHVRIIMYFIVTWLKNLEFHQKIIEILGNHDTWGRINFTDRYRRYLYSKDKIDKNFYCQTYIKNNVRVVGFAPIHFPTGHTTFHFVIPLYKEQPDALEDALDETNDENVNITIFGMHFTTGMMYPLESVRSTKTNRNLKEILSDKKYNIYGMLTGHTHPPNGFDYIHYGNTIELTSTALLEMDGFGIFSVDNQRINYKMYYQNQTNLAILTSPTPNKLATRIFNDEKFQIRVVALSPNAKDFFVSGDVTGKLSFQRKVGETGEASLYAMDVNLKPGNYSITISGDLNETCEFSIGVPVGPFYEEKSIDLLGHVMFIYFAIVSVYLLIIFFFMILPKSMFLSFYKQFEWLNFLNNGNKLQQSSKQENKNNKNENNETQNKKEKNYGKSERCAMRLVKPMWFNSIFGGPITTGRFLSLLPAPFKMFVGFLIISPYVVPVGLYLIEDKIGYYTFCGIYYNGGMTFDAFSLMFTFFYIGFLVIPLLNLFILTMFEKLSFSIVLDVIYNLLMIVVSIVFWQTYGDDRGMPVILRVTFHFHVIPVVSVLFLIIVITLKLKNKKVNKSKTE</sequence>
<keyword evidence="2" id="KW-1133">Transmembrane helix</keyword>
<feature type="transmembrane region" description="Helical" evidence="2">
    <location>
        <begin position="532"/>
        <end position="553"/>
    </location>
</feature>
<protein>
    <recommendedName>
        <fullName evidence="5">Calcineurin-like phosphoesterase domain-containing protein</fullName>
    </recommendedName>
</protein>
<dbReference type="EMBL" id="MLAK01001305">
    <property type="protein sequence ID" value="OHS94585.1"/>
    <property type="molecule type" value="Genomic_DNA"/>
</dbReference>
<evidence type="ECO:0000256" key="2">
    <source>
        <dbReference type="SAM" id="Phobius"/>
    </source>
</evidence>
<evidence type="ECO:0008006" key="5">
    <source>
        <dbReference type="Google" id="ProtNLM"/>
    </source>
</evidence>
<feature type="compositionally biased region" description="Basic and acidic residues" evidence="1">
    <location>
        <begin position="399"/>
        <end position="420"/>
    </location>
</feature>
<evidence type="ECO:0000313" key="4">
    <source>
        <dbReference type="Proteomes" id="UP000179807"/>
    </source>
</evidence>
<dbReference type="SUPFAM" id="SSF56300">
    <property type="entry name" value="Metallo-dependent phosphatases"/>
    <property type="match status" value="1"/>
</dbReference>
<name>A0A1J4J7F8_9EUKA</name>